<protein>
    <submittedName>
        <fullName evidence="1">Uncharacterized protein</fullName>
    </submittedName>
</protein>
<accession>F9YSN5</accession>
<dbReference type="KEGG" id="ccm:Ccan_05880"/>
<dbReference type="Proteomes" id="UP000008895">
    <property type="component" value="Chromosome"/>
</dbReference>
<organism evidence="1 2">
    <name type="scientific">Capnocytophaga canimorsus (strain 5)</name>
    <dbReference type="NCBI Taxonomy" id="860228"/>
    <lineage>
        <taxon>Bacteria</taxon>
        <taxon>Pseudomonadati</taxon>
        <taxon>Bacteroidota</taxon>
        <taxon>Flavobacteriia</taxon>
        <taxon>Flavobacteriales</taxon>
        <taxon>Flavobacteriaceae</taxon>
        <taxon>Capnocytophaga</taxon>
    </lineage>
</organism>
<proteinExistence type="predicted"/>
<sequence>MELHFLKIRFDSSFLNVSSISIDERIVFLLHLSSKNNK</sequence>
<keyword evidence="2" id="KW-1185">Reference proteome</keyword>
<gene>
    <name evidence="1" type="ordered locus">Ccan_05880</name>
</gene>
<reference evidence="1 2" key="1">
    <citation type="journal article" date="2011" name="J. Bacteriol.">
        <title>Complete genome sequence of the dog commensal and human pathogen Capnocytophaga canimorsus strain 5.</title>
        <authorList>
            <person name="Manfredi P."/>
            <person name="Pagni M."/>
            <person name="Cornelis G.R."/>
        </authorList>
    </citation>
    <scope>NUCLEOTIDE SEQUENCE [LARGE SCALE GENOMIC DNA]</scope>
    <source>
        <strain evidence="2">5</strain>
    </source>
</reference>
<evidence type="ECO:0000313" key="2">
    <source>
        <dbReference type="Proteomes" id="UP000008895"/>
    </source>
</evidence>
<name>F9YSN5_CAPCC</name>
<dbReference type="EMBL" id="CP002113">
    <property type="protein sequence ID" value="AEK22708.1"/>
    <property type="molecule type" value="Genomic_DNA"/>
</dbReference>
<evidence type="ECO:0000313" key="1">
    <source>
        <dbReference type="EMBL" id="AEK22708.1"/>
    </source>
</evidence>
<dbReference type="AlphaFoldDB" id="F9YSN5"/>
<dbReference type="HOGENOM" id="CLU_3326120_0_0_10"/>